<evidence type="ECO:0000313" key="1">
    <source>
        <dbReference type="EMBL" id="QOV97230.1"/>
    </source>
</evidence>
<dbReference type="AlphaFoldDB" id="A0A7M2XJR7"/>
<dbReference type="Proteomes" id="UP000593818">
    <property type="component" value="Chromosome"/>
</dbReference>
<proteinExistence type="predicted"/>
<sequence length="125" mass="13833">MTPLPPDPDKSTHIDDAKALVRALANRDTGGALALIHSLDRNELEHIALYLARGAANLVLNAHVEELDWVLQGLRAVNEVESAEGPAEEMERQADELRLARRLVNTVIEQIEGRRDYFAGTEKEG</sequence>
<dbReference type="EMBL" id="CP063450">
    <property type="protein sequence ID" value="QOV97230.1"/>
    <property type="molecule type" value="Genomic_DNA"/>
</dbReference>
<organism evidence="1 2">
    <name type="scientific">Rhodococcus pyridinivorans</name>
    <dbReference type="NCBI Taxonomy" id="103816"/>
    <lineage>
        <taxon>Bacteria</taxon>
        <taxon>Bacillati</taxon>
        <taxon>Actinomycetota</taxon>
        <taxon>Actinomycetes</taxon>
        <taxon>Mycobacteriales</taxon>
        <taxon>Nocardiaceae</taxon>
        <taxon>Rhodococcus</taxon>
    </lineage>
</organism>
<dbReference type="RefSeq" id="WP_193902260.1">
    <property type="nucleotide sequence ID" value="NZ_CP063450.1"/>
</dbReference>
<evidence type="ECO:0000313" key="2">
    <source>
        <dbReference type="Proteomes" id="UP000593818"/>
    </source>
</evidence>
<accession>A0A7M2XJR7</accession>
<gene>
    <name evidence="1" type="ORF">INP59_14770</name>
</gene>
<keyword evidence="2" id="KW-1185">Reference proteome</keyword>
<protein>
    <submittedName>
        <fullName evidence="1">Uncharacterized protein</fullName>
    </submittedName>
</protein>
<name>A0A7M2XJR7_9NOCA</name>
<reference evidence="1 2" key="1">
    <citation type="submission" date="2020-10" db="EMBL/GenBank/DDBJ databases">
        <title>Whole genome sequence of oil-degrading bacteria Rhodococcus pyridinivorans strain 5Ap.</title>
        <authorList>
            <person name="Akhremchuk A.E."/>
            <person name="Valentovich L.N."/>
            <person name="Charniauskaya M.I."/>
            <person name="Bukliarevich H.A."/>
            <person name="Titok M.A."/>
        </authorList>
    </citation>
    <scope>NUCLEOTIDE SEQUENCE [LARGE SCALE GENOMIC DNA]</scope>
    <source>
        <strain evidence="1 2">5Ap</strain>
    </source>
</reference>